<dbReference type="AlphaFoldDB" id="A0A9D1ADM9"/>
<dbReference type="PANTHER" id="PTHR34698">
    <property type="entry name" value="5-OXOPROLINASE SUBUNIT B"/>
    <property type="match status" value="1"/>
</dbReference>
<reference evidence="5" key="1">
    <citation type="submission" date="2020-10" db="EMBL/GenBank/DDBJ databases">
        <authorList>
            <person name="Gilroy R."/>
        </authorList>
    </citation>
    <scope>NUCLEOTIDE SEQUENCE</scope>
    <source>
        <strain evidence="5">ChiSjej4B22-8148</strain>
    </source>
</reference>
<reference evidence="5" key="2">
    <citation type="journal article" date="2021" name="PeerJ">
        <title>Extensive microbial diversity within the chicken gut microbiome revealed by metagenomics and culture.</title>
        <authorList>
            <person name="Gilroy R."/>
            <person name="Ravi A."/>
            <person name="Getino M."/>
            <person name="Pursley I."/>
            <person name="Horton D.L."/>
            <person name="Alikhan N.F."/>
            <person name="Baker D."/>
            <person name="Gharbi K."/>
            <person name="Hall N."/>
            <person name="Watson M."/>
            <person name="Adriaenssens E.M."/>
            <person name="Foster-Nyarko E."/>
            <person name="Jarju S."/>
            <person name="Secka A."/>
            <person name="Antonio M."/>
            <person name="Oren A."/>
            <person name="Chaudhuri R.R."/>
            <person name="La Ragione R."/>
            <person name="Hildebrand F."/>
            <person name="Pallen M.J."/>
        </authorList>
    </citation>
    <scope>NUCLEOTIDE SEQUENCE</scope>
    <source>
        <strain evidence="5">ChiSjej4B22-8148</strain>
    </source>
</reference>
<sequence length="244" mass="26976">MREPKVYPSGDQALTLQFGNAVDPVINDQVRALAEAITHKEIPGVLELVPTFCSLTVYYDPLTIKYGSLAMEIRRLAAQAETAEEKSGRLLKIPCCYGARFGPDLADMEKHTGLDRDEIIAIHSSTDYKVYMLGFLPGFVYLGGLDPRLHIPRLSVPRLKIPKGAVGIGGSQTGVYPLDSPGGWRLIGGTPVDFYDPGRSEPVLCRPGDYIRFVPVTILDYYDIRQMILRGTYKIDITERGSQA</sequence>
<protein>
    <submittedName>
        <fullName evidence="5">5-oxoprolinase subunit PxpB</fullName>
        <ecNumber evidence="5">3.5.2.9</ecNumber>
    </submittedName>
</protein>
<dbReference type="PANTHER" id="PTHR34698:SF2">
    <property type="entry name" value="5-OXOPROLINASE SUBUNIT B"/>
    <property type="match status" value="1"/>
</dbReference>
<dbReference type="SUPFAM" id="SSF160467">
    <property type="entry name" value="PH0987 N-terminal domain-like"/>
    <property type="match status" value="1"/>
</dbReference>
<evidence type="ECO:0000259" key="4">
    <source>
        <dbReference type="SMART" id="SM00796"/>
    </source>
</evidence>
<dbReference type="Proteomes" id="UP000886757">
    <property type="component" value="Unassembled WGS sequence"/>
</dbReference>
<keyword evidence="1" id="KW-0547">Nucleotide-binding</keyword>
<organism evidence="5 6">
    <name type="scientific">Candidatus Choladousia intestinavium</name>
    <dbReference type="NCBI Taxonomy" id="2840727"/>
    <lineage>
        <taxon>Bacteria</taxon>
        <taxon>Bacillati</taxon>
        <taxon>Bacillota</taxon>
        <taxon>Clostridia</taxon>
        <taxon>Lachnospirales</taxon>
        <taxon>Lachnospiraceae</taxon>
        <taxon>Lachnospiraceae incertae sedis</taxon>
        <taxon>Candidatus Choladousia</taxon>
    </lineage>
</organism>
<keyword evidence="3" id="KW-0067">ATP-binding</keyword>
<accession>A0A9D1ADM9</accession>
<evidence type="ECO:0000256" key="3">
    <source>
        <dbReference type="ARBA" id="ARBA00022840"/>
    </source>
</evidence>
<dbReference type="Pfam" id="PF02682">
    <property type="entry name" value="CT_C_D"/>
    <property type="match status" value="1"/>
</dbReference>
<name>A0A9D1ADM9_9FIRM</name>
<dbReference type="SMART" id="SM00796">
    <property type="entry name" value="AHS1"/>
    <property type="match status" value="1"/>
</dbReference>
<dbReference type="InterPro" id="IPR029000">
    <property type="entry name" value="Cyclophilin-like_dom_sf"/>
</dbReference>
<dbReference type="Gene3D" id="3.30.1360.40">
    <property type="match status" value="1"/>
</dbReference>
<dbReference type="InterPro" id="IPR010016">
    <property type="entry name" value="PxpB"/>
</dbReference>
<gene>
    <name evidence="5" type="primary">pxpB</name>
    <name evidence="5" type="ORF">IAB31_09925</name>
</gene>
<dbReference type="Gene3D" id="2.40.100.10">
    <property type="entry name" value="Cyclophilin-like"/>
    <property type="match status" value="1"/>
</dbReference>
<feature type="domain" description="Carboxyltransferase" evidence="4">
    <location>
        <begin position="4"/>
        <end position="205"/>
    </location>
</feature>
<evidence type="ECO:0000256" key="1">
    <source>
        <dbReference type="ARBA" id="ARBA00022741"/>
    </source>
</evidence>
<proteinExistence type="predicted"/>
<comment type="caution">
    <text evidence="5">The sequence shown here is derived from an EMBL/GenBank/DDBJ whole genome shotgun (WGS) entry which is preliminary data.</text>
</comment>
<dbReference type="InterPro" id="IPR003833">
    <property type="entry name" value="CT_C_D"/>
</dbReference>
<evidence type="ECO:0000313" key="6">
    <source>
        <dbReference type="Proteomes" id="UP000886757"/>
    </source>
</evidence>
<dbReference type="EC" id="3.5.2.9" evidence="5"/>
<dbReference type="SUPFAM" id="SSF50891">
    <property type="entry name" value="Cyclophilin-like"/>
    <property type="match status" value="1"/>
</dbReference>
<dbReference type="EMBL" id="DVGK01000112">
    <property type="protein sequence ID" value="HIR14226.1"/>
    <property type="molecule type" value="Genomic_DNA"/>
</dbReference>
<evidence type="ECO:0000313" key="5">
    <source>
        <dbReference type="EMBL" id="HIR14226.1"/>
    </source>
</evidence>
<evidence type="ECO:0000256" key="2">
    <source>
        <dbReference type="ARBA" id="ARBA00022801"/>
    </source>
</evidence>
<dbReference type="GO" id="GO:0017168">
    <property type="term" value="F:5-oxoprolinase (ATP-hydrolyzing) activity"/>
    <property type="evidence" value="ECO:0007669"/>
    <property type="project" value="UniProtKB-EC"/>
</dbReference>
<keyword evidence="2 5" id="KW-0378">Hydrolase</keyword>
<dbReference type="GO" id="GO:0005524">
    <property type="term" value="F:ATP binding"/>
    <property type="evidence" value="ECO:0007669"/>
    <property type="project" value="UniProtKB-KW"/>
</dbReference>
<dbReference type="NCBIfam" id="TIGR00370">
    <property type="entry name" value="5-oxoprolinase subunit PxpB"/>
    <property type="match status" value="1"/>
</dbReference>